<keyword evidence="1" id="KW-0175">Coiled coil</keyword>
<gene>
    <name evidence="3" type="ORF">U1T56_04490</name>
</gene>
<evidence type="ECO:0000259" key="2">
    <source>
        <dbReference type="Pfam" id="PF08239"/>
    </source>
</evidence>
<feature type="domain" description="SH3b" evidence="2">
    <location>
        <begin position="399"/>
        <end position="449"/>
    </location>
</feature>
<name>A0ABU8XNG1_9PROT</name>
<reference evidence="3 4" key="1">
    <citation type="submission" date="2024-01" db="EMBL/GenBank/DDBJ databases">
        <title>Multi-omics insights into the function and evolution of sodium benzoate biodegradation pathways in Benzoatithermus flavus gen. nov., sp. nov. from hot spring.</title>
        <authorList>
            <person name="Hu C.-J."/>
            <person name="Li W.-J."/>
        </authorList>
    </citation>
    <scope>NUCLEOTIDE SEQUENCE [LARGE SCALE GENOMIC DNA]</scope>
    <source>
        <strain evidence="3 4">SYSU G07066</strain>
    </source>
</reference>
<evidence type="ECO:0000313" key="3">
    <source>
        <dbReference type="EMBL" id="MEK0082396.1"/>
    </source>
</evidence>
<keyword evidence="4" id="KW-1185">Reference proteome</keyword>
<comment type="caution">
    <text evidence="3">The sequence shown here is derived from an EMBL/GenBank/DDBJ whole genome shotgun (WGS) entry which is preliminary data.</text>
</comment>
<evidence type="ECO:0000256" key="1">
    <source>
        <dbReference type="SAM" id="Coils"/>
    </source>
</evidence>
<sequence>MSFQSGMGATSLPGVRVRFGEGGVSATVEGLAGAIGSGGKKGGLRGWRRPDAEAPEASTGLVPLARMLDECLLRRKRLRQAMHAADQRRERAQLVLQAASLVVVRLLMWPALETLQQRVREAELQLHAARQELERCAVPVRIDLDPAARAAFARLGRSFDRLAEEAVDLVTTATGASGRQGKPASVRLERVGTGPVLVAGEQSLRLPASARGDGLHLLPGLALLERRDEAFVPLDPRELVLKVERLPHAALLRWSVPGSASGTFLAGDAAAALAFGDAYDAYRRELDRLAARSREAMAASAAAPEPAGDPTRPVPGIAVVPPQTEHRLLWFPLADLAALAAAGLTALLVANPGLLRGAIPLEIVHLLTGRPGAADAPPPAASYPTLPAVSPTKAIVRVDAANIRAKPKADAAVVGRARRGDSLAVLQRRDTWIQVGADEPLGWIREDLVELN</sequence>
<dbReference type="InterPro" id="IPR003646">
    <property type="entry name" value="SH3-like_bac-type"/>
</dbReference>
<accession>A0ABU8XNG1</accession>
<dbReference type="Pfam" id="PF08239">
    <property type="entry name" value="SH3_3"/>
    <property type="match status" value="1"/>
</dbReference>
<dbReference type="Proteomes" id="UP001375743">
    <property type="component" value="Unassembled WGS sequence"/>
</dbReference>
<feature type="coiled-coil region" evidence="1">
    <location>
        <begin position="75"/>
        <end position="132"/>
    </location>
</feature>
<dbReference type="EMBL" id="JBBLZC010000003">
    <property type="protein sequence ID" value="MEK0082396.1"/>
    <property type="molecule type" value="Genomic_DNA"/>
</dbReference>
<proteinExistence type="predicted"/>
<dbReference type="RefSeq" id="WP_418158247.1">
    <property type="nucleotide sequence ID" value="NZ_JBBLZC010000003.1"/>
</dbReference>
<organism evidence="3 4">
    <name type="scientific">Benzoatithermus flavus</name>
    <dbReference type="NCBI Taxonomy" id="3108223"/>
    <lineage>
        <taxon>Bacteria</taxon>
        <taxon>Pseudomonadati</taxon>
        <taxon>Pseudomonadota</taxon>
        <taxon>Alphaproteobacteria</taxon>
        <taxon>Geminicoccales</taxon>
        <taxon>Geminicoccaceae</taxon>
        <taxon>Benzoatithermus</taxon>
    </lineage>
</organism>
<evidence type="ECO:0000313" key="4">
    <source>
        <dbReference type="Proteomes" id="UP001375743"/>
    </source>
</evidence>
<protein>
    <submittedName>
        <fullName evidence="3">SH3 domain-containing protein</fullName>
    </submittedName>
</protein>
<dbReference type="Gene3D" id="2.30.30.40">
    <property type="entry name" value="SH3 Domains"/>
    <property type="match status" value="1"/>
</dbReference>